<keyword evidence="7" id="KW-1185">Reference proteome</keyword>
<comment type="caution">
    <text evidence="5">The sequence shown here is derived from an EMBL/GenBank/DDBJ whole genome shotgun (WGS) entry which is preliminary data.</text>
</comment>
<dbReference type="InterPro" id="IPR016032">
    <property type="entry name" value="Sig_transdc_resp-reg_C-effctor"/>
</dbReference>
<dbReference type="Proteomes" id="UP000293380">
    <property type="component" value="Unassembled WGS sequence"/>
</dbReference>
<keyword evidence="3" id="KW-0804">Transcription</keyword>
<dbReference type="RefSeq" id="WP_004093246.1">
    <property type="nucleotide sequence ID" value="NZ_CALECD010000035.1"/>
</dbReference>
<dbReference type="PANTHER" id="PTHR43214">
    <property type="entry name" value="TWO-COMPONENT RESPONSE REGULATOR"/>
    <property type="match status" value="1"/>
</dbReference>
<reference evidence="6 8" key="2">
    <citation type="submission" date="2019-02" db="EMBL/GenBank/DDBJ databases">
        <title>Comparative genomic analysis of the Hafnia genus genomes.</title>
        <authorList>
            <person name="Zhiqiu Y."/>
            <person name="Chao Y."/>
            <person name="Yuhui D."/>
            <person name="Di H."/>
            <person name="Bin L."/>
        </authorList>
    </citation>
    <scope>NUCLEOTIDE SEQUENCE [LARGE SCALE GENOMIC DNA]</scope>
    <source>
        <strain evidence="6 8">PCM_1194</strain>
    </source>
</reference>
<sequence length="224" mass="25857">MELQLCIFDSDVSFVQGIKAIIDTKNISTQSTLEYFDRDFQKLVDHLATPIWGNKQQIILCDIASLPEARFKALSLLRHQYLKGEQRQLIMLVEEGQVPLLSALFTELPLASWFCKKEPPQELVNMLEHLRLTSFSAPYYSSMIRKSIEHYRNQAFSVPRYGITHTEWWLMEEILKGQSLTQIALNSGISVKSVSYRKRRLMKKLNVTSTVSLAQTFRHLTGFA</sequence>
<dbReference type="AlphaFoldDB" id="A0A2A2MBL6"/>
<reference evidence="5 7" key="1">
    <citation type="submission" date="2017-08" db="EMBL/GenBank/DDBJ databases">
        <title>Draft Genome Sequence of Hafnia alvei CITHA-6 Isolated from Raw Bovine Milk.</title>
        <authorList>
            <person name="Culligan E.P."/>
            <person name="Mcsweeney A."/>
            <person name="O'Doherty C."/>
            <person name="Gleeson E."/>
            <person name="O'Riordan D."/>
            <person name="Sleator R.D."/>
        </authorList>
    </citation>
    <scope>NUCLEOTIDE SEQUENCE [LARGE SCALE GENOMIC DNA]</scope>
    <source>
        <strain evidence="5 7">CITHA-6</strain>
    </source>
</reference>
<dbReference type="InterPro" id="IPR000792">
    <property type="entry name" value="Tscrpt_reg_LuxR_C"/>
</dbReference>
<dbReference type="KEGG" id="hpar:AL518_01015"/>
<protein>
    <submittedName>
        <fullName evidence="5">DNA-binding response regulator</fullName>
    </submittedName>
    <submittedName>
        <fullName evidence="6">Response regulator transcription factor</fullName>
    </submittedName>
</protein>
<dbReference type="GeneID" id="69637142"/>
<dbReference type="SMART" id="SM00421">
    <property type="entry name" value="HTH_LUXR"/>
    <property type="match status" value="1"/>
</dbReference>
<dbReference type="Pfam" id="PF00196">
    <property type="entry name" value="GerE"/>
    <property type="match status" value="1"/>
</dbReference>
<keyword evidence="1" id="KW-0805">Transcription regulation</keyword>
<dbReference type="OrthoDB" id="6577024at2"/>
<gene>
    <name evidence="5" type="ORF">CJD50_13240</name>
    <name evidence="6" type="ORF">EYY89_10935</name>
</gene>
<name>A0A2A2MBL6_9GAMM</name>
<evidence type="ECO:0000313" key="7">
    <source>
        <dbReference type="Proteomes" id="UP000218796"/>
    </source>
</evidence>
<evidence type="ECO:0000256" key="2">
    <source>
        <dbReference type="ARBA" id="ARBA00023125"/>
    </source>
</evidence>
<feature type="domain" description="HTH luxR-type" evidence="4">
    <location>
        <begin position="160"/>
        <end position="217"/>
    </location>
</feature>
<evidence type="ECO:0000313" key="6">
    <source>
        <dbReference type="EMBL" id="TBM26474.1"/>
    </source>
</evidence>
<dbReference type="InterPro" id="IPR039420">
    <property type="entry name" value="WalR-like"/>
</dbReference>
<dbReference type="EMBL" id="NQMS01000005">
    <property type="protein sequence ID" value="PAV95982.1"/>
    <property type="molecule type" value="Genomic_DNA"/>
</dbReference>
<evidence type="ECO:0000256" key="1">
    <source>
        <dbReference type="ARBA" id="ARBA00023015"/>
    </source>
</evidence>
<evidence type="ECO:0000313" key="8">
    <source>
        <dbReference type="Proteomes" id="UP000293380"/>
    </source>
</evidence>
<dbReference type="GO" id="GO:0006355">
    <property type="term" value="P:regulation of DNA-templated transcription"/>
    <property type="evidence" value="ECO:0007669"/>
    <property type="project" value="InterPro"/>
</dbReference>
<evidence type="ECO:0000259" key="4">
    <source>
        <dbReference type="SMART" id="SM00421"/>
    </source>
</evidence>
<evidence type="ECO:0000256" key="3">
    <source>
        <dbReference type="ARBA" id="ARBA00023163"/>
    </source>
</evidence>
<keyword evidence="2 5" id="KW-0238">DNA-binding</keyword>
<dbReference type="EMBL" id="SITD01000057">
    <property type="protein sequence ID" value="TBM26474.1"/>
    <property type="molecule type" value="Genomic_DNA"/>
</dbReference>
<dbReference type="PANTHER" id="PTHR43214:SF41">
    <property type="entry name" value="NITRATE_NITRITE RESPONSE REGULATOR PROTEIN NARP"/>
    <property type="match status" value="1"/>
</dbReference>
<evidence type="ECO:0000313" key="5">
    <source>
        <dbReference type="EMBL" id="PAV95982.1"/>
    </source>
</evidence>
<dbReference type="Proteomes" id="UP000218796">
    <property type="component" value="Unassembled WGS sequence"/>
</dbReference>
<dbReference type="GO" id="GO:0003677">
    <property type="term" value="F:DNA binding"/>
    <property type="evidence" value="ECO:0007669"/>
    <property type="project" value="UniProtKB-KW"/>
</dbReference>
<dbReference type="SUPFAM" id="SSF46894">
    <property type="entry name" value="C-terminal effector domain of the bipartite response regulators"/>
    <property type="match status" value="1"/>
</dbReference>
<dbReference type="InterPro" id="IPR036388">
    <property type="entry name" value="WH-like_DNA-bd_sf"/>
</dbReference>
<accession>A0A2A2MBL6</accession>
<proteinExistence type="predicted"/>
<dbReference type="Gene3D" id="1.10.10.10">
    <property type="entry name" value="Winged helix-like DNA-binding domain superfamily/Winged helix DNA-binding domain"/>
    <property type="match status" value="1"/>
</dbReference>
<organism evidence="5 7">
    <name type="scientific">Hafnia paralvei</name>
    <dbReference type="NCBI Taxonomy" id="546367"/>
    <lineage>
        <taxon>Bacteria</taxon>
        <taxon>Pseudomonadati</taxon>
        <taxon>Pseudomonadota</taxon>
        <taxon>Gammaproteobacteria</taxon>
        <taxon>Enterobacterales</taxon>
        <taxon>Hafniaceae</taxon>
        <taxon>Hafnia</taxon>
    </lineage>
</organism>